<protein>
    <submittedName>
        <fullName evidence="2">T9SS type A sorting domain-containing protein</fullName>
    </submittedName>
</protein>
<evidence type="ECO:0000313" key="3">
    <source>
        <dbReference type="Proteomes" id="UP000267268"/>
    </source>
</evidence>
<dbReference type="Pfam" id="PF18962">
    <property type="entry name" value="Por_Secre_tail"/>
    <property type="match status" value="1"/>
</dbReference>
<proteinExistence type="predicted"/>
<keyword evidence="3" id="KW-1185">Reference proteome</keyword>
<accession>A0A3Q9FU63</accession>
<evidence type="ECO:0000313" key="2">
    <source>
        <dbReference type="EMBL" id="AZQ65167.1"/>
    </source>
</evidence>
<dbReference type="InterPro" id="IPR026444">
    <property type="entry name" value="Secre_tail"/>
</dbReference>
<dbReference type="Pfam" id="PF13573">
    <property type="entry name" value="SprB"/>
    <property type="match status" value="3"/>
</dbReference>
<dbReference type="KEGG" id="fll:EI427_23425"/>
<reference evidence="2 3" key="1">
    <citation type="submission" date="2018-12" db="EMBL/GenBank/DDBJ databases">
        <title>Flammeovirga pectinis sp. nov., isolated from the gut of the Korean scallop, Patinopecten yessoensis.</title>
        <authorList>
            <person name="Bae J.-W."/>
            <person name="Jeong Y.-S."/>
            <person name="Kang W."/>
        </authorList>
    </citation>
    <scope>NUCLEOTIDE SEQUENCE [LARGE SCALE GENOMIC DNA]</scope>
    <source>
        <strain evidence="2 3">L12M1</strain>
    </source>
</reference>
<evidence type="ECO:0000259" key="1">
    <source>
        <dbReference type="Pfam" id="PF18962"/>
    </source>
</evidence>
<sequence length="2571" mass="286718">MKTNYILLFLMLIFSVNFSYGQEEFGGFLCGDQSFIAPSFLSNDFLDGKKYTWELEGRTINNLGGDYENKSDLGFEDILSYETNSSESNVLTSNNKEFLGRQLRIRVTRGGFQSKWEYFYIFPKMLSGSLGVKSDIGFSITEEEVSSCLGDNYSLSLDNDIGNYNTGDQFNLIIYNNINDNWYTGSGSSIKLNLIENSVLEYNGSGFDIINHSKANIELTSENNKIILSLISGIADQHYSYFIQLTERLNTSNAEEILNDFKTLLKQKREGTDANNCGDPLLINFDESITKTPLTIDGDEVVSNYFSVTSDAKDYYGQPLTFSLNVDGGGYGEIDPEYNYSEALTVNAVEWPNDGSLLIYSNISSSNNEVDLNVCEDSYTLSLTTTPPDAPTFSANQSHIDNTEALGSISLFSASNDIGSTNYYNVKYKLYNSSDVFISESTTCTFLELIPGTYKIKKYIESDATAPIPTVNFYIQGNIVINNTRSSIYINSPIQFVTENLSLGNENTATINYNLQTQINTERSRYLKCILKGKDTNTFSSEIFVIDTTSYNLEFQNVPIGSYNEDALEYDLEVIEYDSSFTTVIFTTTLGSVLSTKEARPIEFVDSEFIKVPYNMGAFSNELTHFRYRLRRDSTYNSTYEVFYVFRENNGWSFMNSASLNFLNENGHSLIQNQYGLIADTAYYFIAFDGSYTNKGEVLDSLLSFPSTSKYNGNAIVEGPFSYSTYKSSFEISTLTSTKSIDEHYQIACEGDLTRAKVLIINDTIPNYITLTNRPYFYVGREDTLPININDFHQIDTDSTFQTLESDLLSAANYSVYLLEDTVHTLNLNSVDGTSLFGYYKAGDFIINEPDKLNLLNSIDSVFPSNSGSIYHISRHNGSDGKFKTQIIGGVADFEVMLRLADATKVFTTKDQSRTAYFDSLGLGTYAITSILDSNNCSNIQQGNNSINLLAPDSLLFDQYESLYDYGNLGLYEISEFGGNDGTITYNIKGGIDNYKTTLYYSANNSIFSKKDSAMGLDGEQEYLFEELTKGYYQLVVTDSFFNQQLPESYLIDTVKLITTDNLWTSGDIAIDSVIELREPDKLIVTIDSLKNYQTVSSLQDYHLKCNFGGLAKTGKAYLSMEGGIPYQEGNNYYYKVLYNRFSVEDSIKVIVTQNLNGKWNAVDSISNLVVDSLGVTIIDNLRKSNSNDTLLIAPPPLSVIYETPIKPNCIDSFDGAIQMDIQGGIQLSSNESYLLKFGNTSILFDTISNYMQGEGMKEFTVNDAYDCPCELVNDSSSQYKTSFYEVDSLYEMKKFNELMITSISDNKDTVIELPLLHYYLSDYFPFSANVISDSVSCFSIKDDLSNEYQYYNDGSIYINKFYGGSGEKYNLNINRNGVFTRQLLDISSDSLVHIDSLIEGIYTIEISDRFCNVFRPIDTIYVEKYTGPLDLETLGNITRLSNVEVGEPDPLEITITAEETLCYGLETAAMDMSIVGGHLPYTITVYIENTANIGGFDTLIDQVTTSSNNYRLENLKGNKNYRVHVSDLMSCEVEPRYKKSIYKYKEEEKFYGVYFVPERDPVHIPYDIEIQHEDITCTSVNDGEINFTSLGNMAGTQFRWKKAKGGYTPIVSITDPSQVEQLTWSNLGDDVLILQYLENAGCDWKDSQRVVEIKIKKDLEIEDIDIVKNNSSFTLLTSLNSIGSHLKIEYDNGNGYQILSDSIVTNKTPFFSNLQEGKYRVTLYYKNIVECTTDQKIIDTSIAKVLEYSSVINIIEPSCGDNADGEATFTLLNRLNTEISSIEWKDNTNNVIGNDWQIRHLKEGNYTLKLIDILGIISEKSFQLDAPDELSITQNYVESPNCVNGDDGVMALNVFGGSNEYIFEWTNLLTNQSITTLDNRLEAAVGTYQVIVSTIDNVNCNVIGEFSVPEADSLFVDDIEIINPSHYGATNGSVTIAPKGGEGPYVVYWPDQNSYGNSISGLTIGDYPLTIIDRNECTKDTIISIIEEPEPIAIAIITAMDESCFGAQDGGLLIDVTGGTSPYIVQWNNNQRGTSLTGVSAGEYIVNITDLTGHSVLFTTTVEGTTPIVINLDTLVHPSCVKSNDGWIRLTVEGGSGNYVFNTPNIISIQDDSDSYLLQGFSDGNYTIEVNDENGCSSSLYNNRFLDPDPVELKEFTVIPPLCAGDTNGSITIDSISGGSGEYIIEWLESGSNSLTLNTITEGSYTVIITDKNKGCSIEKSLYVSQPNELEIELLDIQHPTCVGDAGGTLSINVTGGVKPYSYSWSDGQITDNVIGLEQGFYTVEVIDANGCSINATYEVIDPEPISIEITHLQDVIEICNGTTFILDAGNEWITTIWTSDIGFSSSEQTAIITGAGNYELEVTTEAGCQKTVSFEVIERDDLLNANFVIESTPDNATESFVIIDLSWPLPEGVEWEIMPEVTVLDSTKHEQEIRFTQEGIHKIIMTASLGNCVAVVEREIDVVIGDNGRLTINDEIANEKSIEEEKIIFDAYPNPSDGNLNIFVEFTEVQDAQMALRLLGDGRLVWNKQLKNQSSYAFQYSNLKLPTGIYLLQLTTRNTVEVMKVMILK</sequence>
<organism evidence="2 3">
    <name type="scientific">Flammeovirga pectinis</name>
    <dbReference type="NCBI Taxonomy" id="2494373"/>
    <lineage>
        <taxon>Bacteria</taxon>
        <taxon>Pseudomonadati</taxon>
        <taxon>Bacteroidota</taxon>
        <taxon>Cytophagia</taxon>
        <taxon>Cytophagales</taxon>
        <taxon>Flammeovirgaceae</taxon>
        <taxon>Flammeovirga</taxon>
    </lineage>
</organism>
<dbReference type="InterPro" id="IPR025667">
    <property type="entry name" value="SprB_repeat"/>
</dbReference>
<feature type="domain" description="Secretion system C-terminal sorting" evidence="1">
    <location>
        <begin position="2494"/>
        <end position="2569"/>
    </location>
</feature>
<dbReference type="EMBL" id="CP034563">
    <property type="protein sequence ID" value="AZQ65167.1"/>
    <property type="molecule type" value="Genomic_DNA"/>
</dbReference>
<dbReference type="NCBIfam" id="TIGR04183">
    <property type="entry name" value="Por_Secre_tail"/>
    <property type="match status" value="1"/>
</dbReference>
<name>A0A3Q9FU63_9BACT</name>
<dbReference type="Proteomes" id="UP000267268">
    <property type="component" value="Chromosome 2"/>
</dbReference>
<dbReference type="Gene3D" id="2.60.40.740">
    <property type="match status" value="1"/>
</dbReference>
<gene>
    <name evidence="2" type="ORF">EI427_23425</name>
</gene>
<dbReference type="OrthoDB" id="7794186at2"/>